<dbReference type="InterPro" id="IPR003593">
    <property type="entry name" value="AAA+_ATPase"/>
</dbReference>
<protein>
    <submittedName>
        <fullName evidence="6">ABC transporter ATP-binding protein</fullName>
    </submittedName>
</protein>
<keyword evidence="3" id="KW-0547">Nucleotide-binding</keyword>
<dbReference type="PANTHER" id="PTHR24220">
    <property type="entry name" value="IMPORT ATP-BINDING PROTEIN"/>
    <property type="match status" value="1"/>
</dbReference>
<name>A0ABW5D9A9_9BACT</name>
<dbReference type="InterPro" id="IPR017911">
    <property type="entry name" value="MacB-like_ATP-bd"/>
</dbReference>
<keyword evidence="4 6" id="KW-0067">ATP-binding</keyword>
<comment type="similarity">
    <text evidence="1">Belongs to the ABC transporter superfamily.</text>
</comment>
<dbReference type="CDD" id="cd03255">
    <property type="entry name" value="ABC_MJ0796_LolCDE_FtsE"/>
    <property type="match status" value="1"/>
</dbReference>
<accession>A0ABW5D9A9</accession>
<evidence type="ECO:0000313" key="6">
    <source>
        <dbReference type="EMBL" id="MFD2256666.1"/>
    </source>
</evidence>
<dbReference type="PROSITE" id="PS50893">
    <property type="entry name" value="ABC_TRANSPORTER_2"/>
    <property type="match status" value="1"/>
</dbReference>
<dbReference type="InterPro" id="IPR027417">
    <property type="entry name" value="P-loop_NTPase"/>
</dbReference>
<dbReference type="PROSITE" id="PS00211">
    <property type="entry name" value="ABC_TRANSPORTER_1"/>
    <property type="match status" value="1"/>
</dbReference>
<dbReference type="PANTHER" id="PTHR24220:SF689">
    <property type="entry name" value="LIPOPROTEIN-RELEASING SYSTEM ATP-BINDING PROTEIN LOLD"/>
    <property type="match status" value="1"/>
</dbReference>
<dbReference type="Proteomes" id="UP001597375">
    <property type="component" value="Unassembled WGS sequence"/>
</dbReference>
<dbReference type="InterPro" id="IPR015854">
    <property type="entry name" value="ABC_transpr_LolD-like"/>
</dbReference>
<evidence type="ECO:0000259" key="5">
    <source>
        <dbReference type="PROSITE" id="PS50893"/>
    </source>
</evidence>
<evidence type="ECO:0000313" key="7">
    <source>
        <dbReference type="Proteomes" id="UP001597375"/>
    </source>
</evidence>
<evidence type="ECO:0000256" key="1">
    <source>
        <dbReference type="ARBA" id="ARBA00005417"/>
    </source>
</evidence>
<sequence length="234" mass="25185">MWTGAGRGVHLGGVSEVMIETRNLHRSYKIGKKSIEVLHGIDLSISRGEKVFLCGPSGAGKTTLLYTLAGLEPPEQGSVHIAGTDLYSLGRKEQAEFRNKSIGYIFQNYYLLPELTAVENVAVPGAIAGENRTEAALSALERVGLRDRADHLPAEMSGGEQQRVAIARAIVNEPTVLFADEPTGNLDSNTSGEIMKILLELADEHGVTLIVVTHDRSLAEVGDRTLIIKDGKVS</sequence>
<dbReference type="SUPFAM" id="SSF52540">
    <property type="entry name" value="P-loop containing nucleoside triphosphate hydrolases"/>
    <property type="match status" value="1"/>
</dbReference>
<proteinExistence type="inferred from homology"/>
<keyword evidence="7" id="KW-1185">Reference proteome</keyword>
<evidence type="ECO:0000256" key="2">
    <source>
        <dbReference type="ARBA" id="ARBA00022448"/>
    </source>
</evidence>
<evidence type="ECO:0000256" key="4">
    <source>
        <dbReference type="ARBA" id="ARBA00022840"/>
    </source>
</evidence>
<dbReference type="InterPro" id="IPR003439">
    <property type="entry name" value="ABC_transporter-like_ATP-bd"/>
</dbReference>
<gene>
    <name evidence="6" type="ORF">ACFSSA_08260</name>
</gene>
<dbReference type="SMART" id="SM00382">
    <property type="entry name" value="AAA"/>
    <property type="match status" value="1"/>
</dbReference>
<evidence type="ECO:0000256" key="3">
    <source>
        <dbReference type="ARBA" id="ARBA00022741"/>
    </source>
</evidence>
<organism evidence="6 7">
    <name type="scientific">Luteolibacter algae</name>
    <dbReference type="NCBI Taxonomy" id="454151"/>
    <lineage>
        <taxon>Bacteria</taxon>
        <taxon>Pseudomonadati</taxon>
        <taxon>Verrucomicrobiota</taxon>
        <taxon>Verrucomicrobiia</taxon>
        <taxon>Verrucomicrobiales</taxon>
        <taxon>Verrucomicrobiaceae</taxon>
        <taxon>Luteolibacter</taxon>
    </lineage>
</organism>
<dbReference type="Pfam" id="PF00005">
    <property type="entry name" value="ABC_tran"/>
    <property type="match status" value="1"/>
</dbReference>
<dbReference type="Gene3D" id="3.40.50.300">
    <property type="entry name" value="P-loop containing nucleotide triphosphate hydrolases"/>
    <property type="match status" value="1"/>
</dbReference>
<dbReference type="RefSeq" id="WP_386819956.1">
    <property type="nucleotide sequence ID" value="NZ_JBHUIT010000011.1"/>
</dbReference>
<feature type="domain" description="ABC transporter" evidence="5">
    <location>
        <begin position="19"/>
        <end position="234"/>
    </location>
</feature>
<reference evidence="7" key="1">
    <citation type="journal article" date="2019" name="Int. J. Syst. Evol. Microbiol.">
        <title>The Global Catalogue of Microorganisms (GCM) 10K type strain sequencing project: providing services to taxonomists for standard genome sequencing and annotation.</title>
        <authorList>
            <consortium name="The Broad Institute Genomics Platform"/>
            <consortium name="The Broad Institute Genome Sequencing Center for Infectious Disease"/>
            <person name="Wu L."/>
            <person name="Ma J."/>
        </authorList>
    </citation>
    <scope>NUCLEOTIDE SEQUENCE [LARGE SCALE GENOMIC DNA]</scope>
    <source>
        <strain evidence="7">CGMCC 4.7106</strain>
    </source>
</reference>
<comment type="caution">
    <text evidence="6">The sequence shown here is derived from an EMBL/GenBank/DDBJ whole genome shotgun (WGS) entry which is preliminary data.</text>
</comment>
<dbReference type="GO" id="GO:0005524">
    <property type="term" value="F:ATP binding"/>
    <property type="evidence" value="ECO:0007669"/>
    <property type="project" value="UniProtKB-KW"/>
</dbReference>
<dbReference type="EMBL" id="JBHUIT010000011">
    <property type="protein sequence ID" value="MFD2256666.1"/>
    <property type="molecule type" value="Genomic_DNA"/>
</dbReference>
<dbReference type="InterPro" id="IPR017871">
    <property type="entry name" value="ABC_transporter-like_CS"/>
</dbReference>
<keyword evidence="2" id="KW-0813">Transport</keyword>